<proteinExistence type="predicted"/>
<evidence type="ECO:0000256" key="1">
    <source>
        <dbReference type="SAM" id="MobiDB-lite"/>
    </source>
</evidence>
<feature type="compositionally biased region" description="Polar residues" evidence="1">
    <location>
        <begin position="42"/>
        <end position="56"/>
    </location>
</feature>
<sequence>MKRNQSAMAAACVAAILTLSGCSTVRSWMPWSDTRADGAAVKQSSSQQGYGNQAGSQGDLYRPLEVHEPR</sequence>
<feature type="region of interest" description="Disordered" evidence="1">
    <location>
        <begin position="36"/>
        <end position="70"/>
    </location>
</feature>
<gene>
    <name evidence="2" type="ORF">M9799_10550</name>
</gene>
<evidence type="ECO:0008006" key="4">
    <source>
        <dbReference type="Google" id="ProtNLM"/>
    </source>
</evidence>
<dbReference type="PROSITE" id="PS51257">
    <property type="entry name" value="PROKAR_LIPOPROTEIN"/>
    <property type="match status" value="1"/>
</dbReference>
<evidence type="ECO:0000313" key="2">
    <source>
        <dbReference type="EMBL" id="UYG50541.1"/>
    </source>
</evidence>
<keyword evidence="3" id="KW-1185">Reference proteome</keyword>
<organism evidence="2 3">
    <name type="scientific">Comamonas endophytica</name>
    <dbReference type="NCBI Taxonomy" id="2949090"/>
    <lineage>
        <taxon>Bacteria</taxon>
        <taxon>Pseudomonadati</taxon>
        <taxon>Pseudomonadota</taxon>
        <taxon>Betaproteobacteria</taxon>
        <taxon>Burkholderiales</taxon>
        <taxon>Comamonadaceae</taxon>
        <taxon>Comamonas</taxon>
    </lineage>
</organism>
<dbReference type="EMBL" id="CP106881">
    <property type="protein sequence ID" value="UYG50541.1"/>
    <property type="molecule type" value="Genomic_DNA"/>
</dbReference>
<name>A0ABY6G6L0_9BURK</name>
<reference evidence="2" key="1">
    <citation type="submission" date="2022-09" db="EMBL/GenBank/DDBJ databases">
        <title>The complete genome of Acidovorax sp. 5MLIR.</title>
        <authorList>
            <person name="Liu L."/>
            <person name="Yue J."/>
            <person name="Yang F."/>
            <person name="Yuan J."/>
            <person name="Li L."/>
        </authorList>
    </citation>
    <scope>NUCLEOTIDE SEQUENCE</scope>
    <source>
        <strain evidence="2">5MLIR</strain>
    </source>
</reference>
<accession>A0ABY6G6L0</accession>
<dbReference type="RefSeq" id="WP_231041638.1">
    <property type="nucleotide sequence ID" value="NZ_CP106881.1"/>
</dbReference>
<evidence type="ECO:0000313" key="3">
    <source>
        <dbReference type="Proteomes" id="UP001162800"/>
    </source>
</evidence>
<dbReference type="Proteomes" id="UP001162800">
    <property type="component" value="Chromosome"/>
</dbReference>
<protein>
    <recommendedName>
        <fullName evidence="4">Lipoprotein</fullName>
    </recommendedName>
</protein>